<dbReference type="EMBL" id="JAVYJV010000018">
    <property type="protein sequence ID" value="KAK4346390.1"/>
    <property type="molecule type" value="Genomic_DNA"/>
</dbReference>
<dbReference type="Proteomes" id="UP001291623">
    <property type="component" value="Unassembled WGS sequence"/>
</dbReference>
<comment type="caution">
    <text evidence="1">The sequence shown here is derived from an EMBL/GenBank/DDBJ whole genome shotgun (WGS) entry which is preliminary data.</text>
</comment>
<keyword evidence="2" id="KW-1185">Reference proteome</keyword>
<evidence type="ECO:0000313" key="2">
    <source>
        <dbReference type="Proteomes" id="UP001291623"/>
    </source>
</evidence>
<name>A0AAE1V398_9SOLA</name>
<gene>
    <name evidence="1" type="ORF">RND71_032729</name>
</gene>
<proteinExistence type="predicted"/>
<sequence>MGPFTEISNLRNADLMIFSEREDKLNLQVLSDSREMLIRSTSSNKHYLGEICCGDGPDSELPGLRHTIPGDSNSELISPIRSYSKRKQIDSTRVRTHAAGLQLNFKFSSFAIQLCLMEHFTRTQSAKEAKDIEMTKQLRVLFSPIAIFL</sequence>
<protein>
    <submittedName>
        <fullName evidence="1">Uncharacterized protein</fullName>
    </submittedName>
</protein>
<accession>A0AAE1V398</accession>
<dbReference type="AlphaFoldDB" id="A0AAE1V398"/>
<reference evidence="1" key="1">
    <citation type="submission" date="2023-12" db="EMBL/GenBank/DDBJ databases">
        <title>Genome assembly of Anisodus tanguticus.</title>
        <authorList>
            <person name="Wang Y.-J."/>
        </authorList>
    </citation>
    <scope>NUCLEOTIDE SEQUENCE</scope>
    <source>
        <strain evidence="1">KB-2021</strain>
        <tissue evidence="1">Leaf</tissue>
    </source>
</reference>
<evidence type="ECO:0000313" key="1">
    <source>
        <dbReference type="EMBL" id="KAK4346390.1"/>
    </source>
</evidence>
<organism evidence="1 2">
    <name type="scientific">Anisodus tanguticus</name>
    <dbReference type="NCBI Taxonomy" id="243964"/>
    <lineage>
        <taxon>Eukaryota</taxon>
        <taxon>Viridiplantae</taxon>
        <taxon>Streptophyta</taxon>
        <taxon>Embryophyta</taxon>
        <taxon>Tracheophyta</taxon>
        <taxon>Spermatophyta</taxon>
        <taxon>Magnoliopsida</taxon>
        <taxon>eudicotyledons</taxon>
        <taxon>Gunneridae</taxon>
        <taxon>Pentapetalae</taxon>
        <taxon>asterids</taxon>
        <taxon>lamiids</taxon>
        <taxon>Solanales</taxon>
        <taxon>Solanaceae</taxon>
        <taxon>Solanoideae</taxon>
        <taxon>Hyoscyameae</taxon>
        <taxon>Anisodus</taxon>
    </lineage>
</organism>